<keyword evidence="1" id="KW-0732">Signal</keyword>
<evidence type="ECO:0000313" key="3">
    <source>
        <dbReference type="Proteomes" id="UP000720189"/>
    </source>
</evidence>
<evidence type="ECO:0000256" key="1">
    <source>
        <dbReference type="SAM" id="SignalP"/>
    </source>
</evidence>
<dbReference type="EMBL" id="JAGMUX010000016">
    <property type="protein sequence ID" value="KAH7237092.1"/>
    <property type="molecule type" value="Genomic_DNA"/>
</dbReference>
<dbReference type="RefSeq" id="XP_046045222.1">
    <property type="nucleotide sequence ID" value="XM_046190626.1"/>
</dbReference>
<dbReference type="InterPro" id="IPR052998">
    <property type="entry name" value="Hetero-Diels-Alderase-like"/>
</dbReference>
<comment type="caution">
    <text evidence="2">The sequence shown here is derived from an EMBL/GenBank/DDBJ whole genome shotgun (WGS) entry which is preliminary data.</text>
</comment>
<name>A0A9P9GEL3_FUSRE</name>
<dbReference type="Proteomes" id="UP000720189">
    <property type="component" value="Unassembled WGS sequence"/>
</dbReference>
<dbReference type="InterPro" id="IPR011042">
    <property type="entry name" value="6-blade_b-propeller_TolB-like"/>
</dbReference>
<feature type="signal peptide" evidence="1">
    <location>
        <begin position="1"/>
        <end position="20"/>
    </location>
</feature>
<gene>
    <name evidence="2" type="ORF">BKA55DRAFT_543727</name>
</gene>
<proteinExistence type="predicted"/>
<sequence length="104" mass="11344">MIFLIIFALLTLLASSGVSSFPFTDHGDKSEQVYASTLYQFQTGTRIENIAVRSNGKLLTTLSDRPGLYEVDLLKPASPKLIHHFTGYSGLGGVSQASFQTSSW</sequence>
<dbReference type="PANTHER" id="PTHR42060">
    <property type="entry name" value="NHL REPEAT-CONTAINING PROTEIN-RELATED"/>
    <property type="match status" value="1"/>
</dbReference>
<reference evidence="2" key="1">
    <citation type="journal article" date="2021" name="Nat. Commun.">
        <title>Genetic determinants of endophytism in the Arabidopsis root mycobiome.</title>
        <authorList>
            <person name="Mesny F."/>
            <person name="Miyauchi S."/>
            <person name="Thiergart T."/>
            <person name="Pickel B."/>
            <person name="Atanasova L."/>
            <person name="Karlsson M."/>
            <person name="Huettel B."/>
            <person name="Barry K.W."/>
            <person name="Haridas S."/>
            <person name="Chen C."/>
            <person name="Bauer D."/>
            <person name="Andreopoulos W."/>
            <person name="Pangilinan J."/>
            <person name="LaButti K."/>
            <person name="Riley R."/>
            <person name="Lipzen A."/>
            <person name="Clum A."/>
            <person name="Drula E."/>
            <person name="Henrissat B."/>
            <person name="Kohler A."/>
            <person name="Grigoriev I.V."/>
            <person name="Martin F.M."/>
            <person name="Hacquard S."/>
        </authorList>
    </citation>
    <scope>NUCLEOTIDE SEQUENCE</scope>
    <source>
        <strain evidence="2">MPI-CAGE-AT-0023</strain>
    </source>
</reference>
<accession>A0A9P9GEL3</accession>
<evidence type="ECO:0000313" key="2">
    <source>
        <dbReference type="EMBL" id="KAH7237092.1"/>
    </source>
</evidence>
<dbReference type="PANTHER" id="PTHR42060:SF3">
    <property type="entry name" value="SMP-30_GLUCONOLACTONASE_LRE-LIKE REGION DOMAIN-CONTAINING PROTEIN"/>
    <property type="match status" value="1"/>
</dbReference>
<protein>
    <submittedName>
        <fullName evidence="2">Uncharacterized protein</fullName>
    </submittedName>
</protein>
<feature type="chain" id="PRO_5040195830" evidence="1">
    <location>
        <begin position="21"/>
        <end position="104"/>
    </location>
</feature>
<dbReference type="Gene3D" id="2.120.10.30">
    <property type="entry name" value="TolB, C-terminal domain"/>
    <property type="match status" value="1"/>
</dbReference>
<keyword evidence="3" id="KW-1185">Reference proteome</keyword>
<dbReference type="OrthoDB" id="9977941at2759"/>
<dbReference type="AlphaFoldDB" id="A0A9P9GEL3"/>
<organism evidence="2 3">
    <name type="scientific">Fusarium redolens</name>
    <dbReference type="NCBI Taxonomy" id="48865"/>
    <lineage>
        <taxon>Eukaryota</taxon>
        <taxon>Fungi</taxon>
        <taxon>Dikarya</taxon>
        <taxon>Ascomycota</taxon>
        <taxon>Pezizomycotina</taxon>
        <taxon>Sordariomycetes</taxon>
        <taxon>Hypocreomycetidae</taxon>
        <taxon>Hypocreales</taxon>
        <taxon>Nectriaceae</taxon>
        <taxon>Fusarium</taxon>
        <taxon>Fusarium redolens species complex</taxon>
    </lineage>
</organism>
<dbReference type="GeneID" id="70220580"/>